<feature type="compositionally biased region" description="Polar residues" evidence="2">
    <location>
        <begin position="48"/>
        <end position="63"/>
    </location>
</feature>
<protein>
    <recommendedName>
        <fullName evidence="9">YSIRK-type signal peptide-containing protein</fullName>
    </recommendedName>
</protein>
<dbReference type="Gene3D" id="2.60.40.4300">
    <property type="match status" value="2"/>
</dbReference>
<sequence>MLSKKNHKLIQERQADRAQRFGLRKLGIGLVSVILGSVMTITTSQNKVHAASENSPETSVISGNSNSASTASDSNASSAADTSSNATAESTSSNKSSNAADNQVAATSRTATNTTSTTDSTSDQSTTAASSTASSQPVNNSEDSNDNTNSDSSNNVSSDKSTTVSTDKLSTNSLATNTISDSKVATTSASSSSTTTATGTTTSLGYVVPSDTYNANTTPLTVKDKYGNTLTLNKNTVGTDTTGLTLEYTGNVKNGDSVTINIPKGVSYQIVLSQGNQLDGGSLPSAGIGTGTYTTDSNGNDIVTYNFTAASSVQLMLNFTAKNSYYAQNSPMDDPIGTIAKMITWTSTRDGVTTNNPDLILWQTLANPDITIDNVSRIVPSETVVKRVLPNAEYTFSIKASQLDGLPLNYPGTALSRYVNNGATITVPVPEDFVLNAESSLALTQLQSKNSTSTTNFSGVTITQPGGKGHDVIITVPKGNGGTGSDPGTTFKLVGSFELDRPESDVTLSSTTNPLASNNGKILIQEQIKTPDGLKTLTASAGTWTAIIAGSVPPDTEGNFGLVAYGNNQSNTFLLDSDPNDDPAIVNYFGFSNNTAYQLDDTTITLNLADGLDVTAIKTPVSSTTLPGTTEYGYKIYYTDGTTATGSVAAGDTVTAQDGKYIRKIDFMPNVIKSGSATNISGIPYSQGTYGPTKQPDNVVNFIAYGKLGTTKDDGTPIVAGDELVSSITINSADFDSSKTTGTTNTQTVIGEDSLVSNGQTYTWQGNTTPGTKNAGYVGFMGGLDDVNKNSQRVYEPIIYYVLPKYFTYNYNLNDLRNKSGEPKVTSYGYDGRQVVKIDYTGTGQYINTANNSGVYDQAWLDISSDALPGTYQAEVYIYSPHTKLLNTVATDIDRDIVDGQEGTIYNAGTGSYVVSVPKIYYVPNVSQGNLDISQVSDGTSSDKGSDKMQYYVSVANYTTSAMNNAHLLINLPQADATHFQFQLTGPISFEQNGPVTADDITLYYSINTQDFTGTERGDQVSMDGYVTADQVTDWSAIKSVIAVFPKVNASTQIGRFVLTGVDKNVAEDAGKTGSLASTLTSDGMIPFTSDVTKISVIGNSTVTARYHYVDAKGKDQYIDLPDLTKEYTDNKSVMNQSDFALTTADKALIPTNYELSTAAPTIVAGAKTWTTDAPDGTAAFGQTVKYYFDGDIVQYELVPKTSDESKTITKTINYYKNVNGEEVKAADSFTKSVTITKSTNLVTNNVVYKVDNKELSDGTTTLAGQSLPTITGYKYESAVDASDDKTNRLSDATGNTIVNYDSTNLVINVYYVAKDETANIKFIDNTTGDTLETSSNNGKFGTDITFASKEGNGDSVADIISHYESLGYVLVHKGASDTYTEYVPGNQYTYKEGDNSFEVHFKHGTKEASDSKVINETIHYVYEDGKPAHDDVTAEKSFTRTGETD</sequence>
<keyword evidence="8" id="KW-1185">Reference proteome</keyword>
<evidence type="ECO:0000256" key="1">
    <source>
        <dbReference type="ARBA" id="ARBA00022729"/>
    </source>
</evidence>
<feature type="domain" description="Mub B2-like" evidence="6">
    <location>
        <begin position="1201"/>
        <end position="1285"/>
    </location>
</feature>
<keyword evidence="3" id="KW-0812">Transmembrane</keyword>
<dbReference type="EMBL" id="JAGGLU010000016">
    <property type="protein sequence ID" value="MBP2058866.1"/>
    <property type="molecule type" value="Genomic_DNA"/>
</dbReference>
<feature type="domain" description="Mub B2-like" evidence="6">
    <location>
        <begin position="1407"/>
        <end position="1446"/>
    </location>
</feature>
<keyword evidence="1" id="KW-0732">Signal</keyword>
<evidence type="ECO:0000256" key="2">
    <source>
        <dbReference type="SAM" id="MobiDB-lite"/>
    </source>
</evidence>
<dbReference type="InterPro" id="IPR041558">
    <property type="entry name" value="MucBP_2"/>
</dbReference>
<evidence type="ECO:0008006" key="9">
    <source>
        <dbReference type="Google" id="ProtNLM"/>
    </source>
</evidence>
<evidence type="ECO:0000259" key="4">
    <source>
        <dbReference type="Pfam" id="PF04650"/>
    </source>
</evidence>
<feature type="transmembrane region" description="Helical" evidence="3">
    <location>
        <begin position="21"/>
        <end position="41"/>
    </location>
</feature>
<feature type="domain" description="YSIRK Gram-positive signal peptide" evidence="4">
    <location>
        <begin position="17"/>
        <end position="38"/>
    </location>
</feature>
<feature type="non-terminal residue" evidence="7">
    <location>
        <position position="1446"/>
    </location>
</feature>
<feature type="domain" description="Mucin binding" evidence="5">
    <location>
        <begin position="1318"/>
        <end position="1404"/>
    </location>
</feature>
<organism evidence="7 8">
    <name type="scientific">Lactobacillus colini</name>
    <dbReference type="NCBI Taxonomy" id="1819254"/>
    <lineage>
        <taxon>Bacteria</taxon>
        <taxon>Bacillati</taxon>
        <taxon>Bacillota</taxon>
        <taxon>Bacilli</taxon>
        <taxon>Lactobacillales</taxon>
        <taxon>Lactobacillaceae</taxon>
        <taxon>Lactobacillus</taxon>
    </lineage>
</organism>
<evidence type="ECO:0000313" key="8">
    <source>
        <dbReference type="Proteomes" id="UP001519292"/>
    </source>
</evidence>
<proteinExistence type="predicted"/>
<dbReference type="Proteomes" id="UP001519292">
    <property type="component" value="Unassembled WGS sequence"/>
</dbReference>
<name>A0ABS4MGP7_9LACO</name>
<gene>
    <name evidence="7" type="ORF">J2Z60_002057</name>
</gene>
<dbReference type="InterPro" id="IPR005877">
    <property type="entry name" value="YSIRK_signal_dom"/>
</dbReference>
<feature type="region of interest" description="Disordered" evidence="2">
    <location>
        <begin position="181"/>
        <end position="202"/>
    </location>
</feature>
<keyword evidence="3" id="KW-1133">Transmembrane helix</keyword>
<evidence type="ECO:0000259" key="5">
    <source>
        <dbReference type="Pfam" id="PF17965"/>
    </source>
</evidence>
<evidence type="ECO:0000313" key="7">
    <source>
        <dbReference type="EMBL" id="MBP2058866.1"/>
    </source>
</evidence>
<dbReference type="RefSeq" id="WP_209687583.1">
    <property type="nucleotide sequence ID" value="NZ_JAGGLU010000016.1"/>
</dbReference>
<dbReference type="Gene3D" id="3.10.20.470">
    <property type="match status" value="1"/>
</dbReference>
<feature type="compositionally biased region" description="Low complexity" evidence="2">
    <location>
        <begin position="64"/>
        <end position="168"/>
    </location>
</feature>
<reference evidence="7 8" key="1">
    <citation type="submission" date="2021-03" db="EMBL/GenBank/DDBJ databases">
        <title>Genomic Encyclopedia of Type Strains, Phase IV (KMG-IV): sequencing the most valuable type-strain genomes for metagenomic binning, comparative biology and taxonomic classification.</title>
        <authorList>
            <person name="Goeker M."/>
        </authorList>
    </citation>
    <scope>NUCLEOTIDE SEQUENCE [LARGE SCALE GENOMIC DNA]</scope>
    <source>
        <strain evidence="7 8">DSM 101872</strain>
    </source>
</reference>
<keyword evidence="3" id="KW-0472">Membrane</keyword>
<comment type="caution">
    <text evidence="7">The sequence shown here is derived from an EMBL/GenBank/DDBJ whole genome shotgun (WGS) entry which is preliminary data.</text>
</comment>
<dbReference type="Pfam" id="PF04650">
    <property type="entry name" value="YSIRK_signal"/>
    <property type="match status" value="1"/>
</dbReference>
<accession>A0ABS4MGP7</accession>
<dbReference type="Pfam" id="PF17966">
    <property type="entry name" value="Muc_B2"/>
    <property type="match status" value="2"/>
</dbReference>
<dbReference type="InterPro" id="IPR041495">
    <property type="entry name" value="Mub_B2"/>
</dbReference>
<evidence type="ECO:0000256" key="3">
    <source>
        <dbReference type="SAM" id="Phobius"/>
    </source>
</evidence>
<evidence type="ECO:0000259" key="6">
    <source>
        <dbReference type="Pfam" id="PF17966"/>
    </source>
</evidence>
<feature type="region of interest" description="Disordered" evidence="2">
    <location>
        <begin position="48"/>
        <end position="168"/>
    </location>
</feature>
<dbReference type="Pfam" id="PF17965">
    <property type="entry name" value="MucBP_2"/>
    <property type="match status" value="1"/>
</dbReference>
<feature type="compositionally biased region" description="Low complexity" evidence="2">
    <location>
        <begin position="185"/>
        <end position="202"/>
    </location>
</feature>